<sequence length="181" mass="19997">MKMHVRESALLVVDIQSGLLPVIEHKEQVRESAAWLLRLAGKLQVPVVVSEHFPEKIGETVPELLEVLPPAAERVRKTAFSAVRDGVLEGTAVGRAEQVVVAGTEAHVCVLQTVLDLLEADKRVFVVAESVGSRRAEDRLLALERMRQAGAVVVCREMVAFEWLERGGTDLFCDVLRTLIR</sequence>
<dbReference type="Pfam" id="PF00857">
    <property type="entry name" value="Isochorismatase"/>
    <property type="match status" value="1"/>
</dbReference>
<dbReference type="RefSeq" id="WP_055423828.1">
    <property type="nucleotide sequence ID" value="NZ_CYHH01000008.1"/>
</dbReference>
<evidence type="ECO:0000259" key="1">
    <source>
        <dbReference type="Pfam" id="PF00857"/>
    </source>
</evidence>
<reference evidence="3" key="1">
    <citation type="submission" date="2015-08" db="EMBL/GenBank/DDBJ databases">
        <authorList>
            <person name="Babu N.S."/>
            <person name="Beckwith C.J."/>
            <person name="Beseler K.G."/>
            <person name="Brison A."/>
            <person name="Carone J.V."/>
            <person name="Caskin T.P."/>
            <person name="Diamond M."/>
            <person name="Durham M.E."/>
            <person name="Foxe J.M."/>
            <person name="Go M."/>
            <person name="Henderson B.A."/>
            <person name="Jones I.B."/>
            <person name="McGettigan J.A."/>
            <person name="Micheletti S.J."/>
            <person name="Nasrallah M.E."/>
            <person name="Ortiz D."/>
            <person name="Piller C.R."/>
            <person name="Privatt S.R."/>
            <person name="Schneider S.L."/>
            <person name="Sharp S."/>
            <person name="Smith T.C."/>
            <person name="Stanton J.D."/>
            <person name="Ullery H.E."/>
            <person name="Wilson R.J."/>
            <person name="Serrano M.G."/>
            <person name="Buck G."/>
            <person name="Lee V."/>
            <person name="Wang Y."/>
            <person name="Carvalho R."/>
            <person name="Voegtly L."/>
            <person name="Shi R."/>
            <person name="Duckworth R."/>
            <person name="Johnson A."/>
            <person name="Loviza R."/>
            <person name="Walstead R."/>
            <person name="Shah Z."/>
            <person name="Kiflezghi M."/>
            <person name="Wade K."/>
            <person name="Ball S.L."/>
            <person name="Bradley K.W."/>
            <person name="Asai D.J."/>
            <person name="Bowman C.A."/>
            <person name="Russell D.A."/>
            <person name="Pope W.H."/>
            <person name="Jacobs-Sera D."/>
            <person name="Hendrix R.W."/>
            <person name="Hatfull G.F."/>
        </authorList>
    </citation>
    <scope>NUCLEOTIDE SEQUENCE [LARGE SCALE GENOMIC DNA]</scope>
    <source>
        <strain evidence="3">JCM 19170</strain>
    </source>
</reference>
<dbReference type="Proteomes" id="UP000182108">
    <property type="component" value="Unassembled WGS sequence"/>
</dbReference>
<dbReference type="AlphaFoldDB" id="A0A0K6IWS9"/>
<proteinExistence type="predicted"/>
<accession>A0A0K6IWS9</accession>
<organism evidence="2 3">
    <name type="scientific">Tepidiphilus thermophilus</name>
    <dbReference type="NCBI Taxonomy" id="876478"/>
    <lineage>
        <taxon>Bacteria</taxon>
        <taxon>Pseudomonadati</taxon>
        <taxon>Pseudomonadota</taxon>
        <taxon>Hydrogenophilia</taxon>
        <taxon>Hydrogenophilales</taxon>
        <taxon>Hydrogenophilaceae</taxon>
        <taxon>Tepidiphilus</taxon>
    </lineage>
</organism>
<feature type="domain" description="Isochorismatase-like" evidence="1">
    <location>
        <begin position="8"/>
        <end position="157"/>
    </location>
</feature>
<dbReference type="OrthoDB" id="9796958at2"/>
<evidence type="ECO:0000313" key="3">
    <source>
        <dbReference type="Proteomes" id="UP000182108"/>
    </source>
</evidence>
<dbReference type="SUPFAM" id="SSF52499">
    <property type="entry name" value="Isochorismatase-like hydrolases"/>
    <property type="match status" value="1"/>
</dbReference>
<keyword evidence="3" id="KW-1185">Reference proteome</keyword>
<dbReference type="PANTHER" id="PTHR14119">
    <property type="entry name" value="HYDROLASE"/>
    <property type="match status" value="1"/>
</dbReference>
<dbReference type="Gene3D" id="3.40.50.850">
    <property type="entry name" value="Isochorismatase-like"/>
    <property type="match status" value="1"/>
</dbReference>
<dbReference type="InterPro" id="IPR000868">
    <property type="entry name" value="Isochorismatase-like_dom"/>
</dbReference>
<dbReference type="PANTHER" id="PTHR14119:SF3">
    <property type="entry name" value="ISOCHORISMATASE DOMAIN-CONTAINING PROTEIN 2"/>
    <property type="match status" value="1"/>
</dbReference>
<dbReference type="InterPro" id="IPR050993">
    <property type="entry name" value="Isochorismatase_domain"/>
</dbReference>
<protein>
    <submittedName>
        <fullName evidence="2">Nicotinamidase-related amidase</fullName>
    </submittedName>
</protein>
<dbReference type="InterPro" id="IPR036380">
    <property type="entry name" value="Isochorismatase-like_sf"/>
</dbReference>
<evidence type="ECO:0000313" key="2">
    <source>
        <dbReference type="EMBL" id="CUB07548.1"/>
    </source>
</evidence>
<dbReference type="EMBL" id="CYHH01000008">
    <property type="protein sequence ID" value="CUB07548.1"/>
    <property type="molecule type" value="Genomic_DNA"/>
</dbReference>
<gene>
    <name evidence="2" type="ORF">Ga0061068_10876</name>
</gene>
<name>A0A0K6IWS9_9PROT</name>